<sequence>MAIDIFGKSAKMWVHEICVKQTVTPKWDCKEVEPKVVPPKFICQCIISYTDKTLTAEAVGKTKKEAQQEAALLMLYKRLGMTPAMLDALNKASKTKSSGSGDTSVTDGIEGDEQIHPVSDTDDSEMSLAPEPVSELFALCNVNDLEEPVYSEVKMEGPSHKRVFTISCSVQVKDKEVSLTARRYRKQAAKKLSAYRVLRELKNQGYEYIAFQASEDDDDSGEGKAGPSKPSKDRKDNNSSTNNAALEAIAQHFNSLSLMATSKDGQSLSQRELLLKYCGKPICDDTSEDCITLLVNYPHAFQHIKPSSTMEETLTKPNLMQAINEYGGALPLLQKIVTDMKITAQFIPSSVESETKEICYFLRFKFPFDFKQNIPKSTVVNGVAMTEDLAKDAAAIEGLKLLRNLFFEIELPSP</sequence>
<dbReference type="CDD" id="cd00048">
    <property type="entry name" value="DSRM_SF"/>
    <property type="match status" value="1"/>
</dbReference>
<feature type="domain" description="DRBM" evidence="4">
    <location>
        <begin position="131"/>
        <end position="203"/>
    </location>
</feature>
<keyword evidence="5" id="KW-0418">Kinase</keyword>
<dbReference type="GO" id="GO:0070578">
    <property type="term" value="C:RISC-loading complex"/>
    <property type="evidence" value="ECO:0007669"/>
    <property type="project" value="TreeGrafter"/>
</dbReference>
<protein>
    <submittedName>
        <fullName evidence="5">Interferon-inducible double-stranded RNA-dependent protein kinase activator A A</fullName>
    </submittedName>
</protein>
<dbReference type="GO" id="GO:0005634">
    <property type="term" value="C:nucleus"/>
    <property type="evidence" value="ECO:0007669"/>
    <property type="project" value="TreeGrafter"/>
</dbReference>
<dbReference type="EMBL" id="LJIJ01000148">
    <property type="protein sequence ID" value="ODN01528.1"/>
    <property type="molecule type" value="Genomic_DNA"/>
</dbReference>
<proteinExistence type="predicted"/>
<dbReference type="Gene3D" id="3.30.160.20">
    <property type="match status" value="2"/>
</dbReference>
<evidence type="ECO:0000256" key="3">
    <source>
        <dbReference type="SAM" id="MobiDB-lite"/>
    </source>
</evidence>
<feature type="region of interest" description="Disordered" evidence="3">
    <location>
        <begin position="91"/>
        <end position="127"/>
    </location>
</feature>
<dbReference type="PANTHER" id="PTHR46205">
    <property type="entry name" value="LOQUACIOUS, ISOFORM B"/>
    <property type="match status" value="1"/>
</dbReference>
<dbReference type="GO" id="GO:0003725">
    <property type="term" value="F:double-stranded RNA binding"/>
    <property type="evidence" value="ECO:0007669"/>
    <property type="project" value="TreeGrafter"/>
</dbReference>
<dbReference type="SUPFAM" id="SSF54768">
    <property type="entry name" value="dsRNA-binding domain-like"/>
    <property type="match status" value="2"/>
</dbReference>
<keyword evidence="6" id="KW-1185">Reference proteome</keyword>
<organism evidence="5 6">
    <name type="scientific">Orchesella cincta</name>
    <name type="common">Springtail</name>
    <name type="synonym">Podura cincta</name>
    <dbReference type="NCBI Taxonomy" id="48709"/>
    <lineage>
        <taxon>Eukaryota</taxon>
        <taxon>Metazoa</taxon>
        <taxon>Ecdysozoa</taxon>
        <taxon>Arthropoda</taxon>
        <taxon>Hexapoda</taxon>
        <taxon>Collembola</taxon>
        <taxon>Entomobryomorpha</taxon>
        <taxon>Entomobryoidea</taxon>
        <taxon>Orchesellidae</taxon>
        <taxon>Orchesellinae</taxon>
        <taxon>Orchesella</taxon>
    </lineage>
</organism>
<dbReference type="GO" id="GO:0030422">
    <property type="term" value="P:siRNA processing"/>
    <property type="evidence" value="ECO:0007669"/>
    <property type="project" value="TreeGrafter"/>
</dbReference>
<dbReference type="PANTHER" id="PTHR46205:SF3">
    <property type="entry name" value="LOQUACIOUS, ISOFORM B"/>
    <property type="match status" value="1"/>
</dbReference>
<accession>A0A1D2N8F0</accession>
<name>A0A1D2N8F0_ORCCI</name>
<dbReference type="GO" id="GO:0016301">
    <property type="term" value="F:kinase activity"/>
    <property type="evidence" value="ECO:0007669"/>
    <property type="project" value="UniProtKB-KW"/>
</dbReference>
<feature type="region of interest" description="Disordered" evidence="3">
    <location>
        <begin position="212"/>
        <end position="240"/>
    </location>
</feature>
<evidence type="ECO:0000313" key="6">
    <source>
        <dbReference type="Proteomes" id="UP000094527"/>
    </source>
</evidence>
<evidence type="ECO:0000259" key="4">
    <source>
        <dbReference type="PROSITE" id="PS50137"/>
    </source>
</evidence>
<evidence type="ECO:0000313" key="5">
    <source>
        <dbReference type="EMBL" id="ODN01528.1"/>
    </source>
</evidence>
<dbReference type="PROSITE" id="PS50137">
    <property type="entry name" value="DS_RBD"/>
    <property type="match status" value="2"/>
</dbReference>
<dbReference type="AlphaFoldDB" id="A0A1D2N8F0"/>
<dbReference type="Pfam" id="PF00035">
    <property type="entry name" value="dsrm"/>
    <property type="match status" value="2"/>
</dbReference>
<dbReference type="GO" id="GO:0070920">
    <property type="term" value="P:regulation of regulatory ncRNA processing"/>
    <property type="evidence" value="ECO:0007669"/>
    <property type="project" value="TreeGrafter"/>
</dbReference>
<reference evidence="5 6" key="1">
    <citation type="journal article" date="2016" name="Genome Biol. Evol.">
        <title>Gene Family Evolution Reflects Adaptation to Soil Environmental Stressors in the Genome of the Collembolan Orchesella cincta.</title>
        <authorList>
            <person name="Faddeeva-Vakhrusheva A."/>
            <person name="Derks M.F."/>
            <person name="Anvar S.Y."/>
            <person name="Agamennone V."/>
            <person name="Suring W."/>
            <person name="Smit S."/>
            <person name="van Straalen N.M."/>
            <person name="Roelofs D."/>
        </authorList>
    </citation>
    <scope>NUCLEOTIDE SEQUENCE [LARGE SCALE GENOMIC DNA]</scope>
    <source>
        <tissue evidence="5">Mixed pool</tissue>
    </source>
</reference>
<dbReference type="STRING" id="48709.A0A1D2N8F0"/>
<dbReference type="InterPro" id="IPR051247">
    <property type="entry name" value="RLC_Component"/>
</dbReference>
<keyword evidence="5" id="KW-0808">Transferase</keyword>
<dbReference type="GO" id="GO:0005737">
    <property type="term" value="C:cytoplasm"/>
    <property type="evidence" value="ECO:0007669"/>
    <property type="project" value="TreeGrafter"/>
</dbReference>
<dbReference type="Proteomes" id="UP000094527">
    <property type="component" value="Unassembled WGS sequence"/>
</dbReference>
<feature type="domain" description="DRBM" evidence="4">
    <location>
        <begin position="9"/>
        <end position="80"/>
    </location>
</feature>
<evidence type="ECO:0000256" key="1">
    <source>
        <dbReference type="ARBA" id="ARBA00022884"/>
    </source>
</evidence>
<feature type="compositionally biased region" description="Low complexity" evidence="3">
    <location>
        <begin position="95"/>
        <end position="108"/>
    </location>
</feature>
<keyword evidence="1 2" id="KW-0694">RNA-binding</keyword>
<evidence type="ECO:0000256" key="2">
    <source>
        <dbReference type="PROSITE-ProRule" id="PRU00266"/>
    </source>
</evidence>
<dbReference type="GO" id="GO:0016442">
    <property type="term" value="C:RISC complex"/>
    <property type="evidence" value="ECO:0007669"/>
    <property type="project" value="TreeGrafter"/>
</dbReference>
<dbReference type="SMART" id="SM00358">
    <property type="entry name" value="DSRM"/>
    <property type="match status" value="2"/>
</dbReference>
<dbReference type="InterPro" id="IPR014720">
    <property type="entry name" value="dsRBD_dom"/>
</dbReference>
<comment type="caution">
    <text evidence="5">The sequence shown here is derived from an EMBL/GenBank/DDBJ whole genome shotgun (WGS) entry which is preliminary data.</text>
</comment>
<dbReference type="OrthoDB" id="341578at2759"/>
<gene>
    <name evidence="5" type="ORF">Ocin01_05166</name>
</gene>
<dbReference type="GO" id="GO:0035197">
    <property type="term" value="F:siRNA binding"/>
    <property type="evidence" value="ECO:0007669"/>
    <property type="project" value="TreeGrafter"/>
</dbReference>